<evidence type="ECO:0000256" key="1">
    <source>
        <dbReference type="ARBA" id="ARBA00022491"/>
    </source>
</evidence>
<keyword evidence="1" id="KW-0678">Repressor</keyword>
<dbReference type="GO" id="GO:0001164">
    <property type="term" value="F:RNA polymerase I core promoter sequence-specific DNA binding"/>
    <property type="evidence" value="ECO:0007669"/>
    <property type="project" value="TreeGrafter"/>
</dbReference>
<gene>
    <name evidence="3" type="primary">HDA6_0</name>
    <name evidence="3" type="ORF">CFP56_016250</name>
</gene>
<keyword evidence="2" id="KW-0156">Chromatin regulator</keyword>
<evidence type="ECO:0000256" key="2">
    <source>
        <dbReference type="ARBA" id="ARBA00022853"/>
    </source>
</evidence>
<dbReference type="PANTHER" id="PTHR15319:SF1">
    <property type="entry name" value="TATA BOX-BINDING PROTEIN-ASSOCIATED FACTOR RNA POLYMERASE I SUBUNIT C"/>
    <property type="match status" value="1"/>
</dbReference>
<dbReference type="Gene3D" id="3.40.800.20">
    <property type="entry name" value="Histone deacetylase domain"/>
    <property type="match status" value="1"/>
</dbReference>
<comment type="caution">
    <text evidence="3">The sequence shown here is derived from an EMBL/GenBank/DDBJ whole genome shotgun (WGS) entry which is preliminary data.</text>
</comment>
<dbReference type="GO" id="GO:0006325">
    <property type="term" value="P:chromatin organization"/>
    <property type="evidence" value="ECO:0007669"/>
    <property type="project" value="UniProtKB-KW"/>
</dbReference>
<proteinExistence type="predicted"/>
<protein>
    <submittedName>
        <fullName evidence="3">Histone deacetylase 6</fullName>
    </submittedName>
</protein>
<dbReference type="PANTHER" id="PTHR15319">
    <property type="entry name" value="TATA BOX-BINDING PROTEIN ASSOCIATED FACTOR RNA POLYMERASE I SUBUNIT C"/>
    <property type="match status" value="1"/>
</dbReference>
<reference evidence="3 4" key="1">
    <citation type="journal article" date="2018" name="Sci. Data">
        <title>The draft genome sequence of cork oak.</title>
        <authorList>
            <person name="Ramos A.M."/>
            <person name="Usie A."/>
            <person name="Barbosa P."/>
            <person name="Barros P.M."/>
            <person name="Capote T."/>
            <person name="Chaves I."/>
            <person name="Simoes F."/>
            <person name="Abreu I."/>
            <person name="Carrasquinho I."/>
            <person name="Faro C."/>
            <person name="Guimaraes J.B."/>
            <person name="Mendonca D."/>
            <person name="Nobrega F."/>
            <person name="Rodrigues L."/>
            <person name="Saibo N.J.M."/>
            <person name="Varela M.C."/>
            <person name="Egas C."/>
            <person name="Matos J."/>
            <person name="Miguel C.M."/>
            <person name="Oliveira M.M."/>
            <person name="Ricardo C.P."/>
            <person name="Goncalves S."/>
        </authorList>
    </citation>
    <scope>NUCLEOTIDE SEQUENCE [LARGE SCALE GENOMIC DNA]</scope>
    <source>
        <strain evidence="4">cv. HL8</strain>
    </source>
</reference>
<dbReference type="EMBL" id="PKMF04000254">
    <property type="protein sequence ID" value="KAK7840777.1"/>
    <property type="molecule type" value="Genomic_DNA"/>
</dbReference>
<keyword evidence="4" id="KW-1185">Reference proteome</keyword>
<evidence type="ECO:0000313" key="4">
    <source>
        <dbReference type="Proteomes" id="UP000237347"/>
    </source>
</evidence>
<dbReference type="InterPro" id="IPR038801">
    <property type="entry name" value="TAF1C"/>
</dbReference>
<dbReference type="GO" id="GO:0001650">
    <property type="term" value="C:fibrillar center"/>
    <property type="evidence" value="ECO:0007669"/>
    <property type="project" value="TreeGrafter"/>
</dbReference>
<sequence length="168" mass="18566">MTVIYNLANDQERVRAIVNELGVQIIVQVLSYSLMSSVGGSISAAVKLNRGDADIALNWAGGLHHVKKSEASGLPASIHEVALRRLWAGLPMELLQLAYSIYSKFLEVLLDQKKVSLEFLVVPDLPQLPPFFLRKPSCHSNKWSHKVQRDDTLVGPVLPLPILLTLHA</sequence>
<dbReference type="Proteomes" id="UP000237347">
    <property type="component" value="Unassembled WGS sequence"/>
</dbReference>
<dbReference type="InterPro" id="IPR023696">
    <property type="entry name" value="Ureohydrolase_dom_sf"/>
</dbReference>
<evidence type="ECO:0000313" key="3">
    <source>
        <dbReference type="EMBL" id="KAK7840777.1"/>
    </source>
</evidence>
<dbReference type="SUPFAM" id="SSF52768">
    <property type="entry name" value="Arginase/deacetylase"/>
    <property type="match status" value="1"/>
</dbReference>
<name>A0AAW0KPP8_QUESU</name>
<organism evidence="3 4">
    <name type="scientific">Quercus suber</name>
    <name type="common">Cork oak</name>
    <dbReference type="NCBI Taxonomy" id="58331"/>
    <lineage>
        <taxon>Eukaryota</taxon>
        <taxon>Viridiplantae</taxon>
        <taxon>Streptophyta</taxon>
        <taxon>Embryophyta</taxon>
        <taxon>Tracheophyta</taxon>
        <taxon>Spermatophyta</taxon>
        <taxon>Magnoliopsida</taxon>
        <taxon>eudicotyledons</taxon>
        <taxon>Gunneridae</taxon>
        <taxon>Pentapetalae</taxon>
        <taxon>rosids</taxon>
        <taxon>fabids</taxon>
        <taxon>Fagales</taxon>
        <taxon>Fagaceae</taxon>
        <taxon>Quercus</taxon>
    </lineage>
</organism>
<accession>A0AAW0KPP8</accession>
<dbReference type="InterPro" id="IPR037138">
    <property type="entry name" value="His_deacetylse_dom_sf"/>
</dbReference>
<dbReference type="AlphaFoldDB" id="A0AAW0KPP8"/>